<dbReference type="AlphaFoldDB" id="A0A0H5BQT4"/>
<sequence>MKVRLIFNFNKTQVSIIKKSQFWMVHCIDIKLSGLIDIAKKINEVGGFMSNNKDPCNFLCIFLRFVELSPSIDIIKGFLLEDRYVALRVLALIYIRLILSKKNILTFYKPFINSEQLVTIKIGKFTVKSLTLKVLIKNLIKKKYFYGFYLPFIKM</sequence>
<proteinExistence type="inferred from homology"/>
<keyword evidence="5 7" id="KW-0508">mRNA splicing</keyword>
<name>A0A0H5BQT4_9EUKA</name>
<dbReference type="Pfam" id="PF03371">
    <property type="entry name" value="PRP38"/>
    <property type="match status" value="1"/>
</dbReference>
<dbReference type="PANTHER" id="PTHR23142">
    <property type="entry name" value="PRE-MRNA-SPLICING FACTOR 38A-RELATED"/>
    <property type="match status" value="1"/>
</dbReference>
<protein>
    <recommendedName>
        <fullName evidence="7">Pre-mRNA-splicing factor 38</fullName>
    </recommendedName>
</protein>
<evidence type="ECO:0000313" key="8">
    <source>
        <dbReference type="EMBL" id="BAS01504.1"/>
    </source>
</evidence>
<evidence type="ECO:0000256" key="1">
    <source>
        <dbReference type="ARBA" id="ARBA00004123"/>
    </source>
</evidence>
<accession>A0A0H5BQT4</accession>
<comment type="subcellular location">
    <subcellularLocation>
        <location evidence="1 7">Nucleus</location>
    </subcellularLocation>
</comment>
<evidence type="ECO:0000256" key="5">
    <source>
        <dbReference type="ARBA" id="ARBA00023187"/>
    </source>
</evidence>
<reference evidence="8" key="1">
    <citation type="journal article" date="2015" name="Genome Biol. Evol.">
        <title>Nucleomorph Genome Sequences of Two Chlorarachniophytes, Amorphochlora amoebiformis and Lotharella vacuolata.</title>
        <authorList>
            <person name="Suzuki S."/>
            <person name="Shirato S."/>
            <person name="Hirakawa Y."/>
            <person name="Ishida K."/>
        </authorList>
    </citation>
    <scope>NUCLEOTIDE SEQUENCE</scope>
    <source>
        <strain evidence="8">CCMP240</strain>
    </source>
</reference>
<evidence type="ECO:0000256" key="6">
    <source>
        <dbReference type="ARBA" id="ARBA00023242"/>
    </source>
</evidence>
<evidence type="ECO:0000256" key="3">
    <source>
        <dbReference type="ARBA" id="ARBA00022664"/>
    </source>
</evidence>
<keyword evidence="6 7" id="KW-0539">Nucleus</keyword>
<keyword evidence="4 7" id="KW-0747">Spliceosome</keyword>
<geneLocation type="nucleomorph" evidence="8"/>
<keyword evidence="8" id="KW-0542">Nucleomorph</keyword>
<comment type="similarity">
    <text evidence="2 7">Belongs to the PRP38 family.</text>
</comment>
<dbReference type="GO" id="GO:0005681">
    <property type="term" value="C:spliceosomal complex"/>
    <property type="evidence" value="ECO:0007669"/>
    <property type="project" value="UniProtKB-KW"/>
</dbReference>
<keyword evidence="3 7" id="KW-0507">mRNA processing</keyword>
<organism evidence="8">
    <name type="scientific">Lotharella vacuolata</name>
    <dbReference type="NCBI Taxonomy" id="74820"/>
    <lineage>
        <taxon>Eukaryota</taxon>
        <taxon>Sar</taxon>
        <taxon>Rhizaria</taxon>
        <taxon>Cercozoa</taxon>
        <taxon>Chlorarachniophyceae</taxon>
        <taxon>Lotharella</taxon>
    </lineage>
</organism>
<evidence type="ECO:0000256" key="4">
    <source>
        <dbReference type="ARBA" id="ARBA00022728"/>
    </source>
</evidence>
<evidence type="ECO:0000256" key="7">
    <source>
        <dbReference type="RuleBase" id="RU367025"/>
    </source>
</evidence>
<dbReference type="GO" id="GO:0000398">
    <property type="term" value="P:mRNA splicing, via spliceosome"/>
    <property type="evidence" value="ECO:0007669"/>
    <property type="project" value="UniProtKB-UniRule"/>
</dbReference>
<comment type="function">
    <text evidence="7">Required for pre-mRNA splicing.</text>
</comment>
<gene>
    <name evidence="8" type="primary">prp38</name>
</gene>
<dbReference type="EMBL" id="AB996599">
    <property type="protein sequence ID" value="BAS01504.1"/>
    <property type="molecule type" value="Genomic_DNA"/>
</dbReference>
<evidence type="ECO:0000256" key="2">
    <source>
        <dbReference type="ARBA" id="ARBA00006164"/>
    </source>
</evidence>
<dbReference type="InterPro" id="IPR005037">
    <property type="entry name" value="PRP38"/>
</dbReference>